<feature type="region of interest" description="Disordered" evidence="3">
    <location>
        <begin position="27"/>
        <end position="50"/>
    </location>
</feature>
<evidence type="ECO:0000313" key="5">
    <source>
        <dbReference type="EMBL" id="CAK9072183.1"/>
    </source>
</evidence>
<protein>
    <recommendedName>
        <fullName evidence="7">Pentatricopeptide repeat-containing protein, chloroplastic</fullName>
    </recommendedName>
</protein>
<feature type="repeat" description="PPR" evidence="2">
    <location>
        <begin position="280"/>
        <end position="314"/>
    </location>
</feature>
<name>A0ABP0P977_9DINO</name>
<proteinExistence type="predicted"/>
<keyword evidence="4" id="KW-0732">Signal</keyword>
<sequence length="642" mass="70245">MKGSTRPASGLFSLDHLTLLAMTRPVGARRHGGNDVPSRTAETTHGSDCRTNLPLSIMSLPKKGLGKSSRWRDALRVGRRSGDTVLHNATMQAATEGRQWEEALAIFQRQRRADRADRVSAGCVVHALARGQHLKRAIHFAKEDGPPGPPWAALIAVCSSASEWQEALAGWAHVDVEDESSLARVMSACTKGLRWDVALCLWQEGGELVPAPAASAALAAASGRLWRLVLQIYGKMQLQSKMSTVQHNLLLGALSKEALWQEAQELLNELSEASQSVRPDVVTYNSVIAACERAWKWTTALHLFTVMRKERLKVSSISCNSLLSAFEKGTQWTKALALLQQMGRWRLQTQVSLCAVASACEKSWQWRRALLHLVGAPDAVSYSVSINACEKGLAWQLAMVFLMASRRQELADRPGFGAALGALEKASQWQHAISILKEMRASDLRPDSVTLSAVLRALGRGSCWPSVLEVFSEIGGLGPMAPMAVSSAIAALSSSSRWELASSLWRPDVDAAAVLDACYKAGHWRLAIDSFWPTSTLGLLAAAKACEARAPWKEATAARRPLEKALFLALRDWDEVDAPMPGRRCSVMILASAEIFQEGPPSILMLSRAHLPLLSRLKLMRTAETHEERAGQHVFFARRQIS</sequence>
<dbReference type="Proteomes" id="UP001642484">
    <property type="component" value="Unassembled WGS sequence"/>
</dbReference>
<gene>
    <name evidence="5" type="ORF">CCMP2556_LOCUS35502</name>
</gene>
<evidence type="ECO:0000313" key="6">
    <source>
        <dbReference type="Proteomes" id="UP001642484"/>
    </source>
</evidence>
<evidence type="ECO:0000256" key="1">
    <source>
        <dbReference type="ARBA" id="ARBA00022737"/>
    </source>
</evidence>
<dbReference type="Gene3D" id="1.25.40.10">
    <property type="entry name" value="Tetratricopeptide repeat domain"/>
    <property type="match status" value="2"/>
</dbReference>
<dbReference type="InterPro" id="IPR011990">
    <property type="entry name" value="TPR-like_helical_dom_sf"/>
</dbReference>
<reference evidence="5 6" key="1">
    <citation type="submission" date="2024-02" db="EMBL/GenBank/DDBJ databases">
        <authorList>
            <person name="Chen Y."/>
            <person name="Shah S."/>
            <person name="Dougan E. K."/>
            <person name="Thang M."/>
            <person name="Chan C."/>
        </authorList>
    </citation>
    <scope>NUCLEOTIDE SEQUENCE [LARGE SCALE GENOMIC DNA]</scope>
</reference>
<dbReference type="PROSITE" id="PS51375">
    <property type="entry name" value="PPR"/>
    <property type="match status" value="1"/>
</dbReference>
<organism evidence="5 6">
    <name type="scientific">Durusdinium trenchii</name>
    <dbReference type="NCBI Taxonomy" id="1381693"/>
    <lineage>
        <taxon>Eukaryota</taxon>
        <taxon>Sar</taxon>
        <taxon>Alveolata</taxon>
        <taxon>Dinophyceae</taxon>
        <taxon>Suessiales</taxon>
        <taxon>Symbiodiniaceae</taxon>
        <taxon>Durusdinium</taxon>
    </lineage>
</organism>
<feature type="chain" id="PRO_5046222918" description="Pentatricopeptide repeat-containing protein, chloroplastic" evidence="4">
    <location>
        <begin position="29"/>
        <end position="642"/>
    </location>
</feature>
<evidence type="ECO:0000256" key="4">
    <source>
        <dbReference type="SAM" id="SignalP"/>
    </source>
</evidence>
<keyword evidence="1" id="KW-0677">Repeat</keyword>
<comment type="caution">
    <text evidence="5">The sequence shown here is derived from an EMBL/GenBank/DDBJ whole genome shotgun (WGS) entry which is preliminary data.</text>
</comment>
<dbReference type="PANTHER" id="PTHR47447:SF17">
    <property type="entry name" value="OS12G0638900 PROTEIN"/>
    <property type="match status" value="1"/>
</dbReference>
<feature type="signal peptide" evidence="4">
    <location>
        <begin position="1"/>
        <end position="28"/>
    </location>
</feature>
<dbReference type="EMBL" id="CAXAMN010022707">
    <property type="protein sequence ID" value="CAK9072183.1"/>
    <property type="molecule type" value="Genomic_DNA"/>
</dbReference>
<dbReference type="PANTHER" id="PTHR47447">
    <property type="entry name" value="OS03G0856100 PROTEIN"/>
    <property type="match status" value="1"/>
</dbReference>
<feature type="compositionally biased region" description="Polar residues" evidence="3">
    <location>
        <begin position="40"/>
        <end position="50"/>
    </location>
</feature>
<keyword evidence="6" id="KW-1185">Reference proteome</keyword>
<dbReference type="Pfam" id="PF13041">
    <property type="entry name" value="PPR_2"/>
    <property type="match status" value="1"/>
</dbReference>
<evidence type="ECO:0008006" key="7">
    <source>
        <dbReference type="Google" id="ProtNLM"/>
    </source>
</evidence>
<evidence type="ECO:0000256" key="3">
    <source>
        <dbReference type="SAM" id="MobiDB-lite"/>
    </source>
</evidence>
<accession>A0ABP0P977</accession>
<evidence type="ECO:0000256" key="2">
    <source>
        <dbReference type="PROSITE-ProRule" id="PRU00708"/>
    </source>
</evidence>
<dbReference type="InterPro" id="IPR002885">
    <property type="entry name" value="PPR_rpt"/>
</dbReference>